<keyword evidence="2 7" id="KW-0813">Transport</keyword>
<reference evidence="10 11" key="1">
    <citation type="submission" date="2018-06" db="EMBL/GenBank/DDBJ databases">
        <title>Sphaerisporangium craniellae sp. nov., isolated from a marine sponge in the South China Sea.</title>
        <authorList>
            <person name="Li L."/>
        </authorList>
    </citation>
    <scope>NUCLEOTIDE SEQUENCE [LARGE SCALE GENOMIC DNA]</scope>
    <source>
        <strain evidence="10 11">LHW63015</strain>
    </source>
</reference>
<dbReference type="PROSITE" id="PS50928">
    <property type="entry name" value="ABC_TM1"/>
    <property type="match status" value="1"/>
</dbReference>
<evidence type="ECO:0000313" key="11">
    <source>
        <dbReference type="Proteomes" id="UP000253303"/>
    </source>
</evidence>
<dbReference type="CDD" id="cd06261">
    <property type="entry name" value="TM_PBP2"/>
    <property type="match status" value="1"/>
</dbReference>
<sequence length="315" mass="33975">MLPAQAPAGHQPGKGAGRRRGEGREGLAAAFFLAPDVLGLAIFVLLPMLLALGVSLFQVDGFGGYTFVGLDNFRQMLGDAALWESVKVTLIYVVTFVPLCFAAGLGLALLVRDHFPGVAGVRTALFLPHVISLVVVGMLWQFLLVDKQGMVPTLLAPLGLGDVSWLGTPSLALGTFVLISVWFLMGYQMLIFVSGLKDIPKEYGEAARIDGASAWQRFRHVTWPLLRPTSFFVLITLTVNAVTGLQAFDLVWALTEGGPANATTTVVFYIYQQAFSFNNYGYAAALTSVVVAFLVMVTGVMFAMTRGGRFDADER</sequence>
<evidence type="ECO:0000259" key="9">
    <source>
        <dbReference type="PROSITE" id="PS50928"/>
    </source>
</evidence>
<comment type="subcellular location">
    <subcellularLocation>
        <location evidence="1 7">Cell membrane</location>
        <topology evidence="1 7">Multi-pass membrane protein</topology>
    </subcellularLocation>
</comment>
<feature type="domain" description="ABC transmembrane type-1" evidence="9">
    <location>
        <begin position="86"/>
        <end position="301"/>
    </location>
</feature>
<dbReference type="EMBL" id="QMEY01000001">
    <property type="protein sequence ID" value="RBQ22205.1"/>
    <property type="molecule type" value="Genomic_DNA"/>
</dbReference>
<evidence type="ECO:0000256" key="1">
    <source>
        <dbReference type="ARBA" id="ARBA00004651"/>
    </source>
</evidence>
<evidence type="ECO:0000313" key="10">
    <source>
        <dbReference type="EMBL" id="RBQ22205.1"/>
    </source>
</evidence>
<feature type="transmembrane region" description="Helical" evidence="7">
    <location>
        <begin position="163"/>
        <end position="187"/>
    </location>
</feature>
<feature type="transmembrane region" description="Helical" evidence="7">
    <location>
        <begin position="123"/>
        <end position="143"/>
    </location>
</feature>
<evidence type="ECO:0000256" key="5">
    <source>
        <dbReference type="ARBA" id="ARBA00022989"/>
    </source>
</evidence>
<comment type="caution">
    <text evidence="10">The sequence shown here is derived from an EMBL/GenBank/DDBJ whole genome shotgun (WGS) entry which is preliminary data.</text>
</comment>
<keyword evidence="11" id="KW-1185">Reference proteome</keyword>
<dbReference type="GO" id="GO:0055085">
    <property type="term" value="P:transmembrane transport"/>
    <property type="evidence" value="ECO:0007669"/>
    <property type="project" value="InterPro"/>
</dbReference>
<feature type="region of interest" description="Disordered" evidence="8">
    <location>
        <begin position="1"/>
        <end position="21"/>
    </location>
</feature>
<organism evidence="10 11">
    <name type="scientific">Spongiactinospora rosea</name>
    <dbReference type="NCBI Taxonomy" id="2248750"/>
    <lineage>
        <taxon>Bacteria</taxon>
        <taxon>Bacillati</taxon>
        <taxon>Actinomycetota</taxon>
        <taxon>Actinomycetes</taxon>
        <taxon>Streptosporangiales</taxon>
        <taxon>Streptosporangiaceae</taxon>
        <taxon>Spongiactinospora</taxon>
    </lineage>
</organism>
<dbReference type="InterPro" id="IPR000515">
    <property type="entry name" value="MetI-like"/>
</dbReference>
<keyword evidence="6 7" id="KW-0472">Membrane</keyword>
<evidence type="ECO:0000256" key="6">
    <source>
        <dbReference type="ARBA" id="ARBA00023136"/>
    </source>
</evidence>
<feature type="transmembrane region" description="Helical" evidence="7">
    <location>
        <begin position="280"/>
        <end position="305"/>
    </location>
</feature>
<evidence type="ECO:0000256" key="4">
    <source>
        <dbReference type="ARBA" id="ARBA00022692"/>
    </source>
</evidence>
<dbReference type="PANTHER" id="PTHR30193">
    <property type="entry name" value="ABC TRANSPORTER PERMEASE PROTEIN"/>
    <property type="match status" value="1"/>
</dbReference>
<name>A0A366M7R0_9ACTN</name>
<gene>
    <name evidence="10" type="ORF">DP939_04015</name>
</gene>
<dbReference type="SUPFAM" id="SSF161098">
    <property type="entry name" value="MetI-like"/>
    <property type="match status" value="1"/>
</dbReference>
<feature type="transmembrane region" description="Helical" evidence="7">
    <location>
        <begin position="27"/>
        <end position="57"/>
    </location>
</feature>
<evidence type="ECO:0000256" key="7">
    <source>
        <dbReference type="RuleBase" id="RU363032"/>
    </source>
</evidence>
<evidence type="ECO:0000256" key="8">
    <source>
        <dbReference type="SAM" id="MobiDB-lite"/>
    </source>
</evidence>
<dbReference type="Pfam" id="PF00528">
    <property type="entry name" value="BPD_transp_1"/>
    <property type="match status" value="1"/>
</dbReference>
<dbReference type="AlphaFoldDB" id="A0A366M7R0"/>
<evidence type="ECO:0000256" key="2">
    <source>
        <dbReference type="ARBA" id="ARBA00022448"/>
    </source>
</evidence>
<keyword evidence="3" id="KW-1003">Cell membrane</keyword>
<comment type="similarity">
    <text evidence="7">Belongs to the binding-protein-dependent transport system permease family.</text>
</comment>
<dbReference type="GO" id="GO:0005886">
    <property type="term" value="C:plasma membrane"/>
    <property type="evidence" value="ECO:0007669"/>
    <property type="project" value="UniProtKB-SubCell"/>
</dbReference>
<proteinExistence type="inferred from homology"/>
<keyword evidence="5 7" id="KW-1133">Transmembrane helix</keyword>
<feature type="transmembrane region" description="Helical" evidence="7">
    <location>
        <begin position="225"/>
        <end position="248"/>
    </location>
</feature>
<dbReference type="Proteomes" id="UP000253303">
    <property type="component" value="Unassembled WGS sequence"/>
</dbReference>
<dbReference type="PANTHER" id="PTHR30193:SF41">
    <property type="entry name" value="DIACETYLCHITOBIOSE UPTAKE SYSTEM PERMEASE PROTEIN NGCF"/>
    <property type="match status" value="1"/>
</dbReference>
<dbReference type="InterPro" id="IPR035906">
    <property type="entry name" value="MetI-like_sf"/>
</dbReference>
<feature type="transmembrane region" description="Helical" evidence="7">
    <location>
        <begin position="90"/>
        <end position="111"/>
    </location>
</feature>
<dbReference type="Gene3D" id="1.10.3720.10">
    <property type="entry name" value="MetI-like"/>
    <property type="match status" value="1"/>
</dbReference>
<evidence type="ECO:0000256" key="3">
    <source>
        <dbReference type="ARBA" id="ARBA00022475"/>
    </source>
</evidence>
<keyword evidence="4 7" id="KW-0812">Transmembrane</keyword>
<dbReference type="OrthoDB" id="9804439at2"/>
<protein>
    <submittedName>
        <fullName evidence="10">Sugar ABC transporter permease</fullName>
    </submittedName>
</protein>
<dbReference type="InterPro" id="IPR051393">
    <property type="entry name" value="ABC_transporter_permease"/>
</dbReference>
<accession>A0A366M7R0</accession>